<proteinExistence type="predicted"/>
<name>A0A0C2NI63_9VIBR</name>
<sequence>MKVNFHLDKKNKPHSENGMTVLYGQAKRSGYRLRWYLILAIVISPLLFMSYYLFRTQILVTAPGIVTSYPLTITSPQSATVDDLLTTIGAEISNEQPLIVLKNKILDQEVDFLHQELSKLSNIEQPNSNSLYQLAISNTKKSVKKVDAIQQKYDRFRNDGQVSDVDYASMVNVSNAMHNQLSAQEIAYVNEQQQQVQQQLAGPISQQYRALKQELVVKETQQNNLMFTAPFTGRVLDIHVHEGQRVTENAPLLTLAQNITPEIIVFLNPKYLEYGTLNTQATVIFPDGKKFAATVSRPVELVNTLPPELQSPFEGQSAYLKLILSFDERLEKTRWIEGVEVEVRF</sequence>
<keyword evidence="1" id="KW-0812">Transmembrane</keyword>
<dbReference type="SUPFAM" id="SSF51230">
    <property type="entry name" value="Single hybrid motif"/>
    <property type="match status" value="1"/>
</dbReference>
<evidence type="ECO:0000313" key="2">
    <source>
        <dbReference type="EMBL" id="KII76116.1"/>
    </source>
</evidence>
<keyword evidence="3" id="KW-1185">Reference proteome</keyword>
<comment type="caution">
    <text evidence="2">The sequence shown here is derived from an EMBL/GenBank/DDBJ whole genome shotgun (WGS) entry which is preliminary data.</text>
</comment>
<keyword evidence="1" id="KW-1133">Transmembrane helix</keyword>
<dbReference type="EMBL" id="JTKH01000024">
    <property type="protein sequence ID" value="KII76116.1"/>
    <property type="molecule type" value="Genomic_DNA"/>
</dbReference>
<gene>
    <name evidence="2" type="ORF">OJ16_14950</name>
</gene>
<dbReference type="PANTHER" id="PTHR30386">
    <property type="entry name" value="MEMBRANE FUSION SUBUNIT OF EMRAB-TOLC MULTIDRUG EFFLUX PUMP"/>
    <property type="match status" value="1"/>
</dbReference>
<keyword evidence="1" id="KW-0472">Membrane</keyword>
<accession>A0A0C2N914</accession>
<dbReference type="InterPro" id="IPR050739">
    <property type="entry name" value="MFP"/>
</dbReference>
<feature type="transmembrane region" description="Helical" evidence="1">
    <location>
        <begin position="35"/>
        <end position="54"/>
    </location>
</feature>
<reference evidence="2 3" key="1">
    <citation type="submission" date="2014-11" db="EMBL/GenBank/DDBJ databases">
        <title>Draft Genome Sequence of Vibrio piscirenalis strains CECT 8603T and CECT 8604, two marine Gammaproteobacterium isolated from cultured gilthead sea bream (Sparus aurata).</title>
        <authorList>
            <person name="Arahal D.R."/>
            <person name="Rodrigo-Torres L."/>
            <person name="Lucena T."/>
            <person name="Pujalte M.J."/>
        </authorList>
    </citation>
    <scope>NUCLEOTIDE SEQUENCE [LARGE SCALE GENOMIC DNA]</scope>
    <source>
        <strain evidence="2 3">DCR 1-4-2</strain>
    </source>
</reference>
<dbReference type="OrthoDB" id="3084at2"/>
<dbReference type="RefSeq" id="WP_040992050.1">
    <property type="nucleotide sequence ID" value="NZ_JTKH01000024.1"/>
</dbReference>
<dbReference type="AlphaFoldDB" id="A0A0C2NI63"/>
<protein>
    <submittedName>
        <fullName evidence="2">Hemolysin D</fullName>
    </submittedName>
</protein>
<dbReference type="Proteomes" id="UP000031672">
    <property type="component" value="Unassembled WGS sequence"/>
</dbReference>
<evidence type="ECO:0000313" key="3">
    <source>
        <dbReference type="Proteomes" id="UP000031672"/>
    </source>
</evidence>
<evidence type="ECO:0000256" key="1">
    <source>
        <dbReference type="SAM" id="Phobius"/>
    </source>
</evidence>
<accession>A0A0C2NI63</accession>
<dbReference type="Gene3D" id="2.40.50.100">
    <property type="match status" value="1"/>
</dbReference>
<dbReference type="PANTHER" id="PTHR30386:SF28">
    <property type="entry name" value="EXPORTED PROTEIN"/>
    <property type="match status" value="1"/>
</dbReference>
<dbReference type="STRING" id="1461322.OJ16_14950"/>
<organism evidence="2 3">
    <name type="scientific">Vibrio renipiscarius</name>
    <dbReference type="NCBI Taxonomy" id="1461322"/>
    <lineage>
        <taxon>Bacteria</taxon>
        <taxon>Pseudomonadati</taxon>
        <taxon>Pseudomonadota</taxon>
        <taxon>Gammaproteobacteria</taxon>
        <taxon>Vibrionales</taxon>
        <taxon>Vibrionaceae</taxon>
        <taxon>Vibrio</taxon>
    </lineage>
</organism>
<dbReference type="InterPro" id="IPR011053">
    <property type="entry name" value="Single_hybrid_motif"/>
</dbReference>